<reference evidence="3 4" key="3">
    <citation type="journal article" date="2017" name="G3 (Bethesda)">
        <title>Comparative analysis highlights variable genome content of wheat rusts and divergence of the mating loci.</title>
        <authorList>
            <person name="Cuomo C.A."/>
            <person name="Bakkeren G."/>
            <person name="Khalil H.B."/>
            <person name="Panwar V."/>
            <person name="Joly D."/>
            <person name="Linning R."/>
            <person name="Sakthikumar S."/>
            <person name="Song X."/>
            <person name="Adiconis X."/>
            <person name="Fan L."/>
            <person name="Goldberg J.M."/>
            <person name="Levin J.Z."/>
            <person name="Young S."/>
            <person name="Zeng Q."/>
            <person name="Anikster Y."/>
            <person name="Bruce M."/>
            <person name="Wang M."/>
            <person name="Yin C."/>
            <person name="McCallum B."/>
            <person name="Szabo L.J."/>
            <person name="Hulbert S."/>
            <person name="Chen X."/>
            <person name="Fellers J.P."/>
        </authorList>
    </citation>
    <scope>NUCLEOTIDE SEQUENCE</scope>
    <source>
        <strain evidence="4">Isolate 1-1 / race 1 (BBBD)</strain>
        <strain evidence="3">isolate 1-1 / race 1 (BBBD)</strain>
    </source>
</reference>
<reference evidence="2" key="1">
    <citation type="submission" date="2009-11" db="EMBL/GenBank/DDBJ databases">
        <authorList>
            <consortium name="The Broad Institute Genome Sequencing Platform"/>
            <person name="Ward D."/>
            <person name="Feldgarden M."/>
            <person name="Earl A."/>
            <person name="Young S.K."/>
            <person name="Zeng Q."/>
            <person name="Koehrsen M."/>
            <person name="Alvarado L."/>
            <person name="Berlin A."/>
            <person name="Bochicchio J."/>
            <person name="Borenstein D."/>
            <person name="Chapman S.B."/>
            <person name="Chen Z."/>
            <person name="Engels R."/>
            <person name="Freedman E."/>
            <person name="Gellesch M."/>
            <person name="Goldberg J."/>
            <person name="Griggs A."/>
            <person name="Gujja S."/>
            <person name="Heilman E."/>
            <person name="Heiman D."/>
            <person name="Hepburn T."/>
            <person name="Howarth C."/>
            <person name="Jen D."/>
            <person name="Larson L."/>
            <person name="Lewis B."/>
            <person name="Mehta T."/>
            <person name="Park D."/>
            <person name="Pearson M."/>
            <person name="Roberts A."/>
            <person name="Saif S."/>
            <person name="Shea T."/>
            <person name="Shenoy N."/>
            <person name="Sisk P."/>
            <person name="Stolte C."/>
            <person name="Sykes S."/>
            <person name="Thomson T."/>
            <person name="Walk T."/>
            <person name="White J."/>
            <person name="Yandava C."/>
            <person name="Izard J."/>
            <person name="Baranova O.V."/>
            <person name="Blanton J.M."/>
            <person name="Tanner A.C."/>
            <person name="Dewhirst F.E."/>
            <person name="Haas B."/>
            <person name="Nusbaum C."/>
            <person name="Birren B."/>
        </authorList>
    </citation>
    <scope>NUCLEOTIDE SEQUENCE [LARGE SCALE GENOMIC DNA]</scope>
    <source>
        <strain evidence="2">1-1 BBBD Race 1</strain>
    </source>
</reference>
<dbReference type="EMBL" id="ADAS02000075">
    <property type="protein sequence ID" value="OAV91757.1"/>
    <property type="molecule type" value="Genomic_DNA"/>
</dbReference>
<proteinExistence type="predicted"/>
<dbReference type="AlphaFoldDB" id="A0A180GG87"/>
<name>A0A180GG87_PUCT1</name>
<reference evidence="3" key="4">
    <citation type="submission" date="2025-05" db="UniProtKB">
        <authorList>
            <consortium name="EnsemblFungi"/>
        </authorList>
    </citation>
    <scope>IDENTIFICATION</scope>
    <source>
        <strain evidence="3">isolate 1-1 / race 1 (BBBD)</strain>
    </source>
</reference>
<evidence type="ECO:0000313" key="3">
    <source>
        <dbReference type="EnsemblFungi" id="PTTG_27875-t43_1-p1"/>
    </source>
</evidence>
<dbReference type="Proteomes" id="UP000005240">
    <property type="component" value="Unassembled WGS sequence"/>
</dbReference>
<keyword evidence="4" id="KW-1185">Reference proteome</keyword>
<dbReference type="VEuPathDB" id="FungiDB:PTTG_27875"/>
<evidence type="ECO:0000256" key="1">
    <source>
        <dbReference type="SAM" id="MobiDB-lite"/>
    </source>
</evidence>
<gene>
    <name evidence="2" type="ORF">PTTG_27875</name>
</gene>
<dbReference type="EnsemblFungi" id="PTTG_27875-t43_1">
    <property type="protein sequence ID" value="PTTG_27875-t43_1-p1"/>
    <property type="gene ID" value="PTTG_27875"/>
</dbReference>
<dbReference type="OrthoDB" id="2507437at2759"/>
<protein>
    <submittedName>
        <fullName evidence="2 3">Uncharacterized protein</fullName>
    </submittedName>
</protein>
<reference evidence="2" key="2">
    <citation type="submission" date="2016-05" db="EMBL/GenBank/DDBJ databases">
        <title>Comparative analysis highlights variable genome content of wheat rusts and divergence of the mating loci.</title>
        <authorList>
            <person name="Cuomo C.A."/>
            <person name="Bakkeren G."/>
            <person name="Szabo L."/>
            <person name="Khalil H."/>
            <person name="Joly D."/>
            <person name="Goldberg J."/>
            <person name="Young S."/>
            <person name="Zeng Q."/>
            <person name="Fellers J."/>
        </authorList>
    </citation>
    <scope>NUCLEOTIDE SEQUENCE [LARGE SCALE GENOMIC DNA]</scope>
    <source>
        <strain evidence="2">1-1 BBBD Race 1</strain>
    </source>
</reference>
<evidence type="ECO:0000313" key="4">
    <source>
        <dbReference type="Proteomes" id="UP000005240"/>
    </source>
</evidence>
<accession>A0A180GG87</accession>
<evidence type="ECO:0000313" key="2">
    <source>
        <dbReference type="EMBL" id="OAV91757.1"/>
    </source>
</evidence>
<feature type="region of interest" description="Disordered" evidence="1">
    <location>
        <begin position="91"/>
        <end position="111"/>
    </location>
</feature>
<organism evidence="2">
    <name type="scientific">Puccinia triticina (isolate 1-1 / race 1 (BBBD))</name>
    <name type="common">Brown leaf rust fungus</name>
    <dbReference type="NCBI Taxonomy" id="630390"/>
    <lineage>
        <taxon>Eukaryota</taxon>
        <taxon>Fungi</taxon>
        <taxon>Dikarya</taxon>
        <taxon>Basidiomycota</taxon>
        <taxon>Pucciniomycotina</taxon>
        <taxon>Pucciniomycetes</taxon>
        <taxon>Pucciniales</taxon>
        <taxon>Pucciniaceae</taxon>
        <taxon>Puccinia</taxon>
    </lineage>
</organism>
<sequence>MHEAAISIGEKQQVDSAYQHIDINDKHEQIASQTRMSIANLLNPIQHKDPALSADFLAERSEDKQQLAIMSSDGGAHKLNCELMIELRKEHDTQNQHRHSGNEKVKQKNFF</sequence>